<reference evidence="1" key="1">
    <citation type="submission" date="2019-07" db="EMBL/GenBank/DDBJ databases">
        <title>Hyphodiscus hymeniophilus genome sequencing and assembly.</title>
        <authorList>
            <person name="Kramer G."/>
            <person name="Nodwell J."/>
        </authorList>
    </citation>
    <scope>NUCLEOTIDE SEQUENCE</scope>
    <source>
        <strain evidence="1">ATCC 34498</strain>
    </source>
</reference>
<dbReference type="EMBL" id="VNKQ01000012">
    <property type="protein sequence ID" value="KAG0647770.1"/>
    <property type="molecule type" value="Genomic_DNA"/>
</dbReference>
<dbReference type="InterPro" id="IPR027417">
    <property type="entry name" value="P-loop_NTPase"/>
</dbReference>
<evidence type="ECO:0000313" key="1">
    <source>
        <dbReference type="EMBL" id="KAG0647770.1"/>
    </source>
</evidence>
<organism evidence="1 2">
    <name type="scientific">Hyphodiscus hymeniophilus</name>
    <dbReference type="NCBI Taxonomy" id="353542"/>
    <lineage>
        <taxon>Eukaryota</taxon>
        <taxon>Fungi</taxon>
        <taxon>Dikarya</taxon>
        <taxon>Ascomycota</taxon>
        <taxon>Pezizomycotina</taxon>
        <taxon>Leotiomycetes</taxon>
        <taxon>Helotiales</taxon>
        <taxon>Hyphodiscaceae</taxon>
        <taxon>Hyphodiscus</taxon>
    </lineage>
</organism>
<sequence>MAKPALAYCDVCDCVFCPACWARQIPHRPVRHAYNAVPHEKIDYSMAMKIKDIFEEKMDDTEKMKLDAKDVETTWLGMTLGPKDVLTLSHSGRYADLMANNGPSGNFMHHKTRYPGLVSFVGQVGSGKSTVIKLLIRLSKDETGDFETPVVRSRNELVVPKSTDVHLYGDPTSMSSVHPILYAECEGFEEVNNERIGFGTNISQDDKSSGFSWRRLKSLGESKARGPGARVAQEVQSPSNFTNLHPRILYTFSDVVVFVERNPRDVTITSAGYEY</sequence>
<dbReference type="SUPFAM" id="SSF52540">
    <property type="entry name" value="P-loop containing nucleoside triphosphate hydrolases"/>
    <property type="match status" value="1"/>
</dbReference>
<accession>A0A9P6VHD9</accession>
<dbReference type="Proteomes" id="UP000785200">
    <property type="component" value="Unassembled WGS sequence"/>
</dbReference>
<evidence type="ECO:0000313" key="2">
    <source>
        <dbReference type="Proteomes" id="UP000785200"/>
    </source>
</evidence>
<name>A0A9P6VHD9_9HELO</name>
<gene>
    <name evidence="1" type="ORF">D0Z07_6642</name>
</gene>
<comment type="caution">
    <text evidence="1">The sequence shown here is derived from an EMBL/GenBank/DDBJ whole genome shotgun (WGS) entry which is preliminary data.</text>
</comment>
<dbReference type="OrthoDB" id="194358at2759"/>
<protein>
    <submittedName>
        <fullName evidence="1">Uncharacterized protein</fullName>
    </submittedName>
</protein>
<proteinExistence type="predicted"/>
<dbReference type="AlphaFoldDB" id="A0A9P6VHD9"/>
<keyword evidence="2" id="KW-1185">Reference proteome</keyword>